<evidence type="ECO:0000313" key="6">
    <source>
        <dbReference type="EMBL" id="EGA72143.1"/>
    </source>
</evidence>
<dbReference type="InterPro" id="IPR009057">
    <property type="entry name" value="Homeodomain-like_sf"/>
</dbReference>
<reference evidence="6 7" key="1">
    <citation type="journal article" date="2012" name="Int. J. Syst. Evol. Microbiol.">
        <title>Vibrio caribbeanicus sp. nov., isolated from the marine sponge Scleritoderma cyanea.</title>
        <authorList>
            <person name="Hoffmann M."/>
            <person name="Monday S.R."/>
            <person name="Allard M.W."/>
            <person name="Strain E.A."/>
            <person name="Whittaker P."/>
            <person name="Naum M."/>
            <person name="McCarthy P.J."/>
            <person name="Lopez J.V."/>
            <person name="Fischer M."/>
            <person name="Brown E.W."/>
        </authorList>
    </citation>
    <scope>NUCLEOTIDE SEQUENCE [LARGE SCALE GENOMIC DNA]</scope>
    <source>
        <strain evidence="7">DSMZ 21326</strain>
    </source>
</reference>
<dbReference type="InterPro" id="IPR001647">
    <property type="entry name" value="HTH_TetR"/>
</dbReference>
<evidence type="ECO:0000313" key="7">
    <source>
        <dbReference type="Proteomes" id="UP000006228"/>
    </source>
</evidence>
<dbReference type="Gene3D" id="1.10.357.10">
    <property type="entry name" value="Tetracycline Repressor, domain 2"/>
    <property type="match status" value="1"/>
</dbReference>
<name>E8M1G3_PHOS4</name>
<dbReference type="PANTHER" id="PTHR30055:SF146">
    <property type="entry name" value="HTH-TYPE TRANSCRIPTIONAL DUAL REGULATOR CECR"/>
    <property type="match status" value="1"/>
</dbReference>
<dbReference type="PROSITE" id="PS50977">
    <property type="entry name" value="HTH_TETR_2"/>
    <property type="match status" value="1"/>
</dbReference>
<dbReference type="SUPFAM" id="SSF46689">
    <property type="entry name" value="Homeodomain-like"/>
    <property type="match status" value="1"/>
</dbReference>
<keyword evidence="1" id="KW-0805">Transcription regulation</keyword>
<dbReference type="AlphaFoldDB" id="E8M1G3"/>
<accession>E8M1G3</accession>
<protein>
    <submittedName>
        <fullName evidence="6">Transcriptional regulator</fullName>
    </submittedName>
</protein>
<dbReference type="InterPro" id="IPR050109">
    <property type="entry name" value="HTH-type_TetR-like_transc_reg"/>
</dbReference>
<dbReference type="GO" id="GO:0003700">
    <property type="term" value="F:DNA-binding transcription factor activity"/>
    <property type="evidence" value="ECO:0007669"/>
    <property type="project" value="TreeGrafter"/>
</dbReference>
<sequence>MYTFDIENEHTVQLELVLVARMIKRSDIKQDDIVRAAIEVFSQKGLKQASMEGIAKHAGVSKRTLYKYYPNKDALFEVIVDKLMCRFDERCNLTYKSEQSLTSQLTELTMQQMCYVNTDEFQVTARLVMAECIRCPDASQLLKDKFEEIGSSCTLNEWVHQAQDAGAIKVDNVSLAVEQFIGSIKAVVFWPQLIAHQPPATCEQVKEAIDNAVHLFISAYGVKILNN</sequence>
<evidence type="ECO:0000256" key="2">
    <source>
        <dbReference type="ARBA" id="ARBA00023125"/>
    </source>
</evidence>
<dbReference type="Proteomes" id="UP000006228">
    <property type="component" value="Unassembled WGS sequence"/>
</dbReference>
<organism evidence="6 7">
    <name type="scientific">Vibrio sinaloensis DSM 21326</name>
    <dbReference type="NCBI Taxonomy" id="945550"/>
    <lineage>
        <taxon>Bacteria</taxon>
        <taxon>Pseudomonadati</taxon>
        <taxon>Pseudomonadota</taxon>
        <taxon>Gammaproteobacteria</taxon>
        <taxon>Vibrionales</taxon>
        <taxon>Vibrionaceae</taxon>
        <taxon>Vibrio</taxon>
        <taxon>Vibrio oreintalis group</taxon>
    </lineage>
</organism>
<keyword evidence="2 4" id="KW-0238">DNA-binding</keyword>
<evidence type="ECO:0000259" key="5">
    <source>
        <dbReference type="PROSITE" id="PS50977"/>
    </source>
</evidence>
<dbReference type="Pfam" id="PF00440">
    <property type="entry name" value="TetR_N"/>
    <property type="match status" value="1"/>
</dbReference>
<dbReference type="eggNOG" id="COG1309">
    <property type="taxonomic scope" value="Bacteria"/>
</dbReference>
<dbReference type="EMBL" id="AEVT01000006">
    <property type="protein sequence ID" value="EGA72143.1"/>
    <property type="molecule type" value="Genomic_DNA"/>
</dbReference>
<dbReference type="Pfam" id="PF14246">
    <property type="entry name" value="TetR_C_7"/>
    <property type="match status" value="1"/>
</dbReference>
<dbReference type="Gene3D" id="1.10.10.60">
    <property type="entry name" value="Homeodomain-like"/>
    <property type="match status" value="1"/>
</dbReference>
<feature type="domain" description="HTH tetR-type" evidence="5">
    <location>
        <begin position="27"/>
        <end position="87"/>
    </location>
</feature>
<evidence type="ECO:0000256" key="4">
    <source>
        <dbReference type="PROSITE-ProRule" id="PRU00335"/>
    </source>
</evidence>
<comment type="caution">
    <text evidence="6">The sequence shown here is derived from an EMBL/GenBank/DDBJ whole genome shotgun (WGS) entry which is preliminary data.</text>
</comment>
<feature type="DNA-binding region" description="H-T-H motif" evidence="4">
    <location>
        <begin position="50"/>
        <end position="69"/>
    </location>
</feature>
<evidence type="ECO:0000256" key="3">
    <source>
        <dbReference type="ARBA" id="ARBA00023163"/>
    </source>
</evidence>
<gene>
    <name evidence="6" type="ORF">VISI1226_05044</name>
</gene>
<proteinExistence type="predicted"/>
<dbReference type="PRINTS" id="PR00455">
    <property type="entry name" value="HTHTETR"/>
</dbReference>
<keyword evidence="3" id="KW-0804">Transcription</keyword>
<dbReference type="GO" id="GO:0000976">
    <property type="term" value="F:transcription cis-regulatory region binding"/>
    <property type="evidence" value="ECO:0007669"/>
    <property type="project" value="TreeGrafter"/>
</dbReference>
<dbReference type="FunFam" id="1.10.10.60:FF:000141">
    <property type="entry name" value="TetR family transcriptional regulator"/>
    <property type="match status" value="1"/>
</dbReference>
<dbReference type="PANTHER" id="PTHR30055">
    <property type="entry name" value="HTH-TYPE TRANSCRIPTIONAL REGULATOR RUTR"/>
    <property type="match status" value="1"/>
</dbReference>
<dbReference type="InterPro" id="IPR039536">
    <property type="entry name" value="TetR_C_Proteobacteria"/>
</dbReference>
<evidence type="ECO:0000256" key="1">
    <source>
        <dbReference type="ARBA" id="ARBA00023015"/>
    </source>
</evidence>